<keyword evidence="1" id="KW-0805">Transcription regulation</keyword>
<feature type="domain" description="HTH araC/xylS-type" evidence="4">
    <location>
        <begin position="197"/>
        <end position="255"/>
    </location>
</feature>
<dbReference type="Proteomes" id="UP000177515">
    <property type="component" value="Chromosome 2"/>
</dbReference>
<evidence type="ECO:0000259" key="4">
    <source>
        <dbReference type="PROSITE" id="PS01124"/>
    </source>
</evidence>
<reference evidence="5 6" key="1">
    <citation type="submission" date="2016-10" db="EMBL/GenBank/DDBJ databases">
        <title>Complete genome sequences of three Cupriavidus strains isolated from various Malaysian environments.</title>
        <authorList>
            <person name="Abdullah A.A.-A."/>
            <person name="Shafie N.A.H."/>
            <person name="Lau N.S."/>
        </authorList>
    </citation>
    <scope>NUCLEOTIDE SEQUENCE [LARGE SCALE GENOMIC DNA]</scope>
    <source>
        <strain evidence="5 6">USMAA1020</strain>
    </source>
</reference>
<evidence type="ECO:0000256" key="2">
    <source>
        <dbReference type="ARBA" id="ARBA00023125"/>
    </source>
</evidence>
<dbReference type="InterPro" id="IPR018060">
    <property type="entry name" value="HTH_AraC"/>
</dbReference>
<gene>
    <name evidence="5" type="ORF">BKK80_32320</name>
</gene>
<proteinExistence type="predicted"/>
<dbReference type="Gene3D" id="1.10.10.60">
    <property type="entry name" value="Homeodomain-like"/>
    <property type="match status" value="1"/>
</dbReference>
<dbReference type="PANTHER" id="PTHR46796:SF6">
    <property type="entry name" value="ARAC SUBFAMILY"/>
    <property type="match status" value="1"/>
</dbReference>
<evidence type="ECO:0000313" key="5">
    <source>
        <dbReference type="EMBL" id="AOZ10291.1"/>
    </source>
</evidence>
<keyword evidence="3" id="KW-0804">Transcription</keyword>
<dbReference type="InterPro" id="IPR009057">
    <property type="entry name" value="Homeodomain-like_sf"/>
</dbReference>
<dbReference type="SUPFAM" id="SSF46689">
    <property type="entry name" value="Homeodomain-like"/>
    <property type="match status" value="1"/>
</dbReference>
<sequence length="315" mass="34792">MTVRKLDFRKPEDHAALFASAPVRSSAAHGWTDLYFERRDDSLFHTAEHAIDGHYLMVKLNPLSIAERRIDGKRHTEVQRRGSTAYVPSGCGHSVRYVRPLGSLCLMTLPEDTLREVADELGVARIAMAPAFAEAPDHFVLNAFETLDRELQDGNPHGALIGQTYARLVAAHVLTCHGGAGARRHGRPAALTAARIQRLDEYIEARIACPIALEELARLAALSPFHFSRVFKAATGLSPYQYVLHKRIEFACALLSAGRTRDGGHRDGMRLLRRRAVLQAVQEDPRHRAIGVSRRLARAGGMAACPAARRQALVH</sequence>
<keyword evidence="2" id="KW-0238">DNA-binding</keyword>
<evidence type="ECO:0000313" key="6">
    <source>
        <dbReference type="Proteomes" id="UP000177515"/>
    </source>
</evidence>
<dbReference type="PANTHER" id="PTHR46796">
    <property type="entry name" value="HTH-TYPE TRANSCRIPTIONAL ACTIVATOR RHAS-RELATED"/>
    <property type="match status" value="1"/>
</dbReference>
<organism evidence="5 6">
    <name type="scientific">Cupriavidus malaysiensis</name>
    <dbReference type="NCBI Taxonomy" id="367825"/>
    <lineage>
        <taxon>Bacteria</taxon>
        <taxon>Pseudomonadati</taxon>
        <taxon>Pseudomonadota</taxon>
        <taxon>Betaproteobacteria</taxon>
        <taxon>Burkholderiales</taxon>
        <taxon>Burkholderiaceae</taxon>
        <taxon>Cupriavidus</taxon>
    </lineage>
</organism>
<evidence type="ECO:0000256" key="1">
    <source>
        <dbReference type="ARBA" id="ARBA00023015"/>
    </source>
</evidence>
<name>A0ABN4TYY3_9BURK</name>
<dbReference type="PROSITE" id="PS01124">
    <property type="entry name" value="HTH_ARAC_FAMILY_2"/>
    <property type="match status" value="1"/>
</dbReference>
<dbReference type="InterPro" id="IPR050204">
    <property type="entry name" value="AraC_XylS_family_regulators"/>
</dbReference>
<dbReference type="SMART" id="SM00342">
    <property type="entry name" value="HTH_ARAC"/>
    <property type="match status" value="1"/>
</dbReference>
<protein>
    <recommendedName>
        <fullName evidence="4">HTH araC/xylS-type domain-containing protein</fullName>
    </recommendedName>
</protein>
<dbReference type="EMBL" id="CP017755">
    <property type="protein sequence ID" value="AOZ10291.1"/>
    <property type="molecule type" value="Genomic_DNA"/>
</dbReference>
<evidence type="ECO:0000256" key="3">
    <source>
        <dbReference type="ARBA" id="ARBA00023163"/>
    </source>
</evidence>
<accession>A0ABN4TYY3</accession>
<dbReference type="Pfam" id="PF00165">
    <property type="entry name" value="HTH_AraC"/>
    <property type="match status" value="1"/>
</dbReference>
<keyword evidence="6" id="KW-1185">Reference proteome</keyword>